<comment type="similarity">
    <text evidence="5 22">Belongs to the folylpolyglutamate synthase family.</text>
</comment>
<dbReference type="Pfam" id="PF08245">
    <property type="entry name" value="Mur_ligase_M"/>
    <property type="match status" value="1"/>
</dbReference>
<keyword evidence="9 22" id="KW-0436">Ligase</keyword>
<evidence type="ECO:0000256" key="22">
    <source>
        <dbReference type="PIRNR" id="PIRNR001563"/>
    </source>
</evidence>
<dbReference type="InterPro" id="IPR013221">
    <property type="entry name" value="Mur_ligase_cen"/>
</dbReference>
<dbReference type="InterPro" id="IPR036615">
    <property type="entry name" value="Mur_ligase_C_dom_sf"/>
</dbReference>
<dbReference type="Pfam" id="PF02875">
    <property type="entry name" value="Mur_ligase_C"/>
    <property type="match status" value="1"/>
</dbReference>
<dbReference type="AlphaFoldDB" id="A0A4V2RY81"/>
<sequence>MYICPMNYQQTLDFLYRKLPMFTRIGAAAFKKDLTNTIIFCESLNNPQHQFKSIHVAGTNGKGSTSHMLAAVLQAQGYKTGLYTSPHLKDFRERIRINGKMISKREVVKFVEAQVKLIEEIEPSFFEVTVALAFDYFARHHVDIAVIEVGLGGRLDSTNIIQPEISVITNISLDHMNMLGDTLEEIAGEKAGIIKKDTPVVIGETQEKSAPVFIQKAKEMNAPIVFADAELNVQNTKIKNTRLSLSVYQNQEMIYPNLICDLTGVYQYKNILTVIKALSALKEKTNFKISDNSIYYGLKQVKKLTGLKGRWQTLQINPLVICDTGHNEAGIAEVIKNINQTPHNKLHIVFGMVKDKDISKVLSLLPQNATYYFCKPDLERGLAETELATQASAFNLLGDSYASVLAAKEAAIKNAATDDLVYIGGSTFVVAEAI</sequence>
<dbReference type="GO" id="GO:0046872">
    <property type="term" value="F:metal ion binding"/>
    <property type="evidence" value="ECO:0007669"/>
    <property type="project" value="UniProtKB-KW"/>
</dbReference>
<comment type="catalytic activity">
    <reaction evidence="20">
        <text>(6R)-5,10-methylenetetrahydrofolyl-(gamma-L-Glu)(n) + L-glutamate + ATP = (6R)-5,10-methylenetetrahydrofolyl-(gamma-L-Glu)(n+1) + ADP + phosphate + H(+)</text>
        <dbReference type="Rhea" id="RHEA:51912"/>
        <dbReference type="Rhea" id="RHEA-COMP:13257"/>
        <dbReference type="Rhea" id="RHEA-COMP:13258"/>
        <dbReference type="ChEBI" id="CHEBI:15378"/>
        <dbReference type="ChEBI" id="CHEBI:29985"/>
        <dbReference type="ChEBI" id="CHEBI:30616"/>
        <dbReference type="ChEBI" id="CHEBI:43474"/>
        <dbReference type="ChEBI" id="CHEBI:136572"/>
        <dbReference type="ChEBI" id="CHEBI:456216"/>
        <dbReference type="EC" id="6.3.2.17"/>
    </reaction>
</comment>
<protein>
    <recommendedName>
        <fullName evidence="8">Dihydrofolate synthase/folylpolyglutamate synthase</fullName>
        <ecNumber evidence="6">6.3.2.12</ecNumber>
        <ecNumber evidence="7">6.3.2.17</ecNumber>
    </recommendedName>
    <alternativeName>
        <fullName evidence="17">Folylpoly-gamma-glutamate synthetase-dihydrofolate synthetase</fullName>
    </alternativeName>
    <alternativeName>
        <fullName evidence="15">Folylpolyglutamate synthetase</fullName>
    </alternativeName>
    <alternativeName>
        <fullName evidence="16">Tetrahydrofolylpolyglutamate synthase</fullName>
    </alternativeName>
</protein>
<dbReference type="InterPro" id="IPR004101">
    <property type="entry name" value="Mur_ligase_C"/>
</dbReference>
<organism evidence="25 26">
    <name type="scientific">Pedobacter psychrotolerans</name>
    <dbReference type="NCBI Taxonomy" id="1843235"/>
    <lineage>
        <taxon>Bacteria</taxon>
        <taxon>Pseudomonadati</taxon>
        <taxon>Bacteroidota</taxon>
        <taxon>Sphingobacteriia</taxon>
        <taxon>Sphingobacteriales</taxon>
        <taxon>Sphingobacteriaceae</taxon>
        <taxon>Pedobacter</taxon>
    </lineage>
</organism>
<dbReference type="GO" id="GO:0008841">
    <property type="term" value="F:dihydrofolate synthase activity"/>
    <property type="evidence" value="ECO:0007669"/>
    <property type="project" value="UniProtKB-EC"/>
</dbReference>
<evidence type="ECO:0000256" key="13">
    <source>
        <dbReference type="ARBA" id="ARBA00022842"/>
    </source>
</evidence>
<dbReference type="PROSITE" id="PS01012">
    <property type="entry name" value="FOLYLPOLYGLU_SYNT_2"/>
    <property type="match status" value="1"/>
</dbReference>
<dbReference type="InterPro" id="IPR018109">
    <property type="entry name" value="Folylpolyglutamate_synth_CS"/>
</dbReference>
<dbReference type="FunFam" id="3.40.1190.10:FF:000011">
    <property type="entry name" value="Folylpolyglutamate synthase/dihydrofolate synthase"/>
    <property type="match status" value="1"/>
</dbReference>
<name>A0A4V2RY81_9SPHI</name>
<evidence type="ECO:0000256" key="15">
    <source>
        <dbReference type="ARBA" id="ARBA00030048"/>
    </source>
</evidence>
<evidence type="ECO:0000259" key="24">
    <source>
        <dbReference type="Pfam" id="PF08245"/>
    </source>
</evidence>
<dbReference type="EC" id="6.3.2.17" evidence="7"/>
<dbReference type="Gene3D" id="3.40.1190.10">
    <property type="entry name" value="Mur-like, catalytic domain"/>
    <property type="match status" value="1"/>
</dbReference>
<evidence type="ECO:0000256" key="3">
    <source>
        <dbReference type="ARBA" id="ARBA00004799"/>
    </source>
</evidence>
<dbReference type="SUPFAM" id="SSF53623">
    <property type="entry name" value="MurD-like peptide ligases, catalytic domain"/>
    <property type="match status" value="1"/>
</dbReference>
<dbReference type="PANTHER" id="PTHR11136:SF0">
    <property type="entry name" value="DIHYDROFOLATE SYNTHETASE-RELATED"/>
    <property type="match status" value="1"/>
</dbReference>
<feature type="domain" description="Mur ligase C-terminal" evidence="23">
    <location>
        <begin position="309"/>
        <end position="426"/>
    </location>
</feature>
<comment type="function">
    <text evidence="2">Functions in two distinct reactions of the de novo folate biosynthetic pathway. Catalyzes the addition of a glutamate residue to dihydropteroate (7,8-dihydropteroate or H2Pte) to form dihydrofolate (7,8-dihydrofolate monoglutamate or H2Pte-Glu). Also catalyzes successive additions of L-glutamate to tetrahydrofolate or 10-formyltetrahydrofolate or 5,10-methylenetetrahydrofolate, leading to folylpolyglutamate derivatives.</text>
</comment>
<keyword evidence="10" id="KW-0479">Metal-binding</keyword>
<dbReference type="GO" id="GO:0004326">
    <property type="term" value="F:tetrahydrofolylpolyglutamate synthase activity"/>
    <property type="evidence" value="ECO:0007669"/>
    <property type="project" value="UniProtKB-EC"/>
</dbReference>
<comment type="pathway">
    <text evidence="4">Cofactor biosynthesis; tetrahydrofolylpolyglutamate biosynthesis.</text>
</comment>
<accession>A0A4V2RY81</accession>
<dbReference type="PIRSF" id="PIRSF001563">
    <property type="entry name" value="Folylpolyglu_synth"/>
    <property type="match status" value="1"/>
</dbReference>
<dbReference type="EC" id="6.3.2.12" evidence="6"/>
<evidence type="ECO:0000256" key="6">
    <source>
        <dbReference type="ARBA" id="ARBA00013023"/>
    </source>
</evidence>
<dbReference type="Gene3D" id="3.90.190.20">
    <property type="entry name" value="Mur ligase, C-terminal domain"/>
    <property type="match status" value="1"/>
</dbReference>
<evidence type="ECO:0000256" key="16">
    <source>
        <dbReference type="ARBA" id="ARBA00030592"/>
    </source>
</evidence>
<evidence type="ECO:0000256" key="2">
    <source>
        <dbReference type="ARBA" id="ARBA00002714"/>
    </source>
</evidence>
<dbReference type="InterPro" id="IPR001645">
    <property type="entry name" value="Folylpolyglutamate_synth"/>
</dbReference>
<dbReference type="SUPFAM" id="SSF53244">
    <property type="entry name" value="MurD-like peptide ligases, peptide-binding domain"/>
    <property type="match status" value="1"/>
</dbReference>
<comment type="catalytic activity">
    <reaction evidence="18">
        <text>(6S)-5,6,7,8-tetrahydrofolyl-(gamma-L-Glu)(n) + L-glutamate + ATP = (6S)-5,6,7,8-tetrahydrofolyl-(gamma-L-Glu)(n+1) + ADP + phosphate + H(+)</text>
        <dbReference type="Rhea" id="RHEA:10580"/>
        <dbReference type="Rhea" id="RHEA-COMP:14738"/>
        <dbReference type="Rhea" id="RHEA-COMP:14740"/>
        <dbReference type="ChEBI" id="CHEBI:15378"/>
        <dbReference type="ChEBI" id="CHEBI:29985"/>
        <dbReference type="ChEBI" id="CHEBI:30616"/>
        <dbReference type="ChEBI" id="CHEBI:43474"/>
        <dbReference type="ChEBI" id="CHEBI:141005"/>
        <dbReference type="ChEBI" id="CHEBI:456216"/>
        <dbReference type="EC" id="6.3.2.17"/>
    </reaction>
</comment>
<evidence type="ECO:0000256" key="12">
    <source>
        <dbReference type="ARBA" id="ARBA00022840"/>
    </source>
</evidence>
<dbReference type="GO" id="GO:0046656">
    <property type="term" value="P:folic acid biosynthetic process"/>
    <property type="evidence" value="ECO:0007669"/>
    <property type="project" value="UniProtKB-KW"/>
</dbReference>
<evidence type="ECO:0000256" key="11">
    <source>
        <dbReference type="ARBA" id="ARBA00022741"/>
    </source>
</evidence>
<evidence type="ECO:0000256" key="10">
    <source>
        <dbReference type="ARBA" id="ARBA00022723"/>
    </source>
</evidence>
<comment type="cofactor">
    <cofactor evidence="1">
        <name>Mg(2+)</name>
        <dbReference type="ChEBI" id="CHEBI:18420"/>
    </cofactor>
</comment>
<evidence type="ECO:0000256" key="5">
    <source>
        <dbReference type="ARBA" id="ARBA00008276"/>
    </source>
</evidence>
<evidence type="ECO:0000256" key="1">
    <source>
        <dbReference type="ARBA" id="ARBA00001946"/>
    </source>
</evidence>
<comment type="pathway">
    <text evidence="3">Cofactor biosynthesis; tetrahydrofolate biosynthesis; 7,8-dihydrofolate from 2-amino-4-hydroxy-6-hydroxymethyl-7,8-dihydropteridine diphosphate and 4-aminobenzoate: step 2/2.</text>
</comment>
<evidence type="ECO:0000256" key="18">
    <source>
        <dbReference type="ARBA" id="ARBA00047493"/>
    </source>
</evidence>
<evidence type="ECO:0000256" key="20">
    <source>
        <dbReference type="ARBA" id="ARBA00049035"/>
    </source>
</evidence>
<comment type="catalytic activity">
    <reaction evidence="21">
        <text>7,8-dihydropteroate + L-glutamate + ATP = 7,8-dihydrofolate + ADP + phosphate + H(+)</text>
        <dbReference type="Rhea" id="RHEA:23584"/>
        <dbReference type="ChEBI" id="CHEBI:15378"/>
        <dbReference type="ChEBI" id="CHEBI:17839"/>
        <dbReference type="ChEBI" id="CHEBI:29985"/>
        <dbReference type="ChEBI" id="CHEBI:30616"/>
        <dbReference type="ChEBI" id="CHEBI:43474"/>
        <dbReference type="ChEBI" id="CHEBI:57451"/>
        <dbReference type="ChEBI" id="CHEBI:456216"/>
        <dbReference type="EC" id="6.3.2.12"/>
    </reaction>
</comment>
<evidence type="ECO:0000256" key="17">
    <source>
        <dbReference type="ARBA" id="ARBA00032510"/>
    </source>
</evidence>
<evidence type="ECO:0000256" key="7">
    <source>
        <dbReference type="ARBA" id="ARBA00013025"/>
    </source>
</evidence>
<dbReference type="InterPro" id="IPR036565">
    <property type="entry name" value="Mur-like_cat_sf"/>
</dbReference>
<keyword evidence="11 22" id="KW-0547">Nucleotide-binding</keyword>
<proteinExistence type="inferred from homology"/>
<comment type="catalytic activity">
    <reaction evidence="19">
        <text>10-formyltetrahydrofolyl-(gamma-L-Glu)(n) + L-glutamate + ATP = 10-formyltetrahydrofolyl-(gamma-L-Glu)(n+1) + ADP + phosphate + H(+)</text>
        <dbReference type="Rhea" id="RHEA:51904"/>
        <dbReference type="Rhea" id="RHEA-COMP:13088"/>
        <dbReference type="Rhea" id="RHEA-COMP:14300"/>
        <dbReference type="ChEBI" id="CHEBI:15378"/>
        <dbReference type="ChEBI" id="CHEBI:29985"/>
        <dbReference type="ChEBI" id="CHEBI:30616"/>
        <dbReference type="ChEBI" id="CHEBI:43474"/>
        <dbReference type="ChEBI" id="CHEBI:134413"/>
        <dbReference type="ChEBI" id="CHEBI:456216"/>
        <dbReference type="EC" id="6.3.2.17"/>
    </reaction>
</comment>
<keyword evidence="12 22" id="KW-0067">ATP-binding</keyword>
<dbReference type="EMBL" id="SLWO01000012">
    <property type="protein sequence ID" value="TCO18199.1"/>
    <property type="molecule type" value="Genomic_DNA"/>
</dbReference>
<keyword evidence="14" id="KW-0289">Folate biosynthesis</keyword>
<reference evidence="25 26" key="1">
    <citation type="submission" date="2019-03" db="EMBL/GenBank/DDBJ databases">
        <title>Genomic Encyclopedia of Type Strains, Phase IV (KMG-IV): sequencing the most valuable type-strain genomes for metagenomic binning, comparative biology and taxonomic classification.</title>
        <authorList>
            <person name="Goeker M."/>
        </authorList>
    </citation>
    <scope>NUCLEOTIDE SEQUENCE [LARGE SCALE GENOMIC DNA]</scope>
    <source>
        <strain evidence="25 26">DSM 103236</strain>
    </source>
</reference>
<dbReference type="NCBIfam" id="TIGR01499">
    <property type="entry name" value="folC"/>
    <property type="match status" value="1"/>
</dbReference>
<comment type="caution">
    <text evidence="25">The sequence shown here is derived from an EMBL/GenBank/DDBJ whole genome shotgun (WGS) entry which is preliminary data.</text>
</comment>
<evidence type="ECO:0000256" key="21">
    <source>
        <dbReference type="ARBA" id="ARBA00049161"/>
    </source>
</evidence>
<evidence type="ECO:0000256" key="14">
    <source>
        <dbReference type="ARBA" id="ARBA00022909"/>
    </source>
</evidence>
<evidence type="ECO:0000256" key="19">
    <source>
        <dbReference type="ARBA" id="ARBA00047808"/>
    </source>
</evidence>
<dbReference type="GO" id="GO:0005737">
    <property type="term" value="C:cytoplasm"/>
    <property type="evidence" value="ECO:0007669"/>
    <property type="project" value="TreeGrafter"/>
</dbReference>
<evidence type="ECO:0000256" key="8">
    <source>
        <dbReference type="ARBA" id="ARBA00019357"/>
    </source>
</evidence>
<keyword evidence="13" id="KW-0460">Magnesium</keyword>
<evidence type="ECO:0000256" key="4">
    <source>
        <dbReference type="ARBA" id="ARBA00005150"/>
    </source>
</evidence>
<dbReference type="Proteomes" id="UP000295684">
    <property type="component" value="Unassembled WGS sequence"/>
</dbReference>
<dbReference type="GO" id="GO:0005524">
    <property type="term" value="F:ATP binding"/>
    <property type="evidence" value="ECO:0007669"/>
    <property type="project" value="UniProtKB-KW"/>
</dbReference>
<evidence type="ECO:0000256" key="9">
    <source>
        <dbReference type="ARBA" id="ARBA00022598"/>
    </source>
</evidence>
<feature type="domain" description="Mur ligase central" evidence="24">
    <location>
        <begin position="56"/>
        <end position="277"/>
    </location>
</feature>
<evidence type="ECO:0000313" key="26">
    <source>
        <dbReference type="Proteomes" id="UP000295684"/>
    </source>
</evidence>
<dbReference type="PANTHER" id="PTHR11136">
    <property type="entry name" value="FOLYLPOLYGLUTAMATE SYNTHASE-RELATED"/>
    <property type="match status" value="1"/>
</dbReference>
<gene>
    <name evidence="25" type="ORF">EV200_1125</name>
</gene>
<evidence type="ECO:0000313" key="25">
    <source>
        <dbReference type="EMBL" id="TCO18199.1"/>
    </source>
</evidence>
<evidence type="ECO:0000259" key="23">
    <source>
        <dbReference type="Pfam" id="PF02875"/>
    </source>
</evidence>